<dbReference type="SUPFAM" id="SSF49854">
    <property type="entry name" value="Spermadhesin, CUB domain"/>
    <property type="match status" value="1"/>
</dbReference>
<dbReference type="PANTHER" id="PTHR24034">
    <property type="entry name" value="EGF-LIKE DOMAIN-CONTAINING PROTEIN"/>
    <property type="match status" value="1"/>
</dbReference>
<evidence type="ECO:0000256" key="12">
    <source>
        <dbReference type="PROSITE-ProRule" id="PRU00076"/>
    </source>
</evidence>
<dbReference type="Gene3D" id="2.10.25.10">
    <property type="entry name" value="Laminin"/>
    <property type="match status" value="2"/>
</dbReference>
<comment type="subcellular location">
    <subcellularLocation>
        <location evidence="1">Membrane</location>
        <topology evidence="1">Single-pass type I membrane protein</topology>
    </subcellularLocation>
</comment>
<dbReference type="InterPro" id="IPR001881">
    <property type="entry name" value="EGF-like_Ca-bd_dom"/>
</dbReference>
<dbReference type="InterPro" id="IPR035914">
    <property type="entry name" value="Sperma_CUB_dom_sf"/>
</dbReference>
<dbReference type="InterPro" id="IPR000152">
    <property type="entry name" value="EGF-type_Asp/Asn_hydroxyl_site"/>
</dbReference>
<evidence type="ECO:0000313" key="16">
    <source>
        <dbReference type="Proteomes" id="UP001174909"/>
    </source>
</evidence>
<sequence length="194" mass="22240">KTTHQCDIDNGGCSYMCETDDSGIGNCICQAGFKVNKSGGCRDINECQTNSHGCEQNCQNTQGSYQCICNEGYALHIDKKHCTRCEEVYNVTQGVVEPTGYPGPYHDHQNCLYKILIHPEHVLKLTIRVVNIQYSDKCRKEFLKMQHGHFKNNRRLCHYISNISYYIRDSNDSELNFNKSHVQPCQIQNSTLFM</sequence>
<keyword evidence="5" id="KW-0732">Signal</keyword>
<evidence type="ECO:0000256" key="7">
    <source>
        <dbReference type="ARBA" id="ARBA00022989"/>
    </source>
</evidence>
<keyword evidence="9" id="KW-1015">Disulfide bond</keyword>
<accession>A0AA35TUV2</accession>
<keyword evidence="10" id="KW-0675">Receptor</keyword>
<dbReference type="SUPFAM" id="SSF57196">
    <property type="entry name" value="EGF/Laminin"/>
    <property type="match status" value="1"/>
</dbReference>
<protein>
    <submittedName>
        <fullName evidence="15">Tolloid-like protein 2</fullName>
    </submittedName>
</protein>
<evidence type="ECO:0000256" key="11">
    <source>
        <dbReference type="ARBA" id="ARBA00023180"/>
    </source>
</evidence>
<evidence type="ECO:0000256" key="8">
    <source>
        <dbReference type="ARBA" id="ARBA00023136"/>
    </source>
</evidence>
<dbReference type="Pfam" id="PF07645">
    <property type="entry name" value="EGF_CA"/>
    <property type="match status" value="1"/>
</dbReference>
<dbReference type="SMART" id="SM00179">
    <property type="entry name" value="EGF_CA"/>
    <property type="match status" value="1"/>
</dbReference>
<feature type="non-terminal residue" evidence="15">
    <location>
        <position position="1"/>
    </location>
</feature>
<keyword evidence="11" id="KW-0325">Glycoprotein</keyword>
<comment type="caution">
    <text evidence="12">Lacks conserved residue(s) required for the propagation of feature annotation.</text>
</comment>
<feature type="domain" description="EGF-like" evidence="14">
    <location>
        <begin position="43"/>
        <end position="83"/>
    </location>
</feature>
<dbReference type="PROSITE" id="PS01186">
    <property type="entry name" value="EGF_2"/>
    <property type="match status" value="1"/>
</dbReference>
<dbReference type="InterPro" id="IPR050751">
    <property type="entry name" value="ECM_structural_protein"/>
</dbReference>
<keyword evidence="6" id="KW-0677">Repeat</keyword>
<gene>
    <name evidence="15" type="ORF">GBAR_LOCUS29240</name>
</gene>
<name>A0AA35TUV2_GEOBA</name>
<evidence type="ECO:0000256" key="10">
    <source>
        <dbReference type="ARBA" id="ARBA00023170"/>
    </source>
</evidence>
<dbReference type="InterPro" id="IPR000859">
    <property type="entry name" value="CUB_dom"/>
</dbReference>
<keyword evidence="4" id="KW-0812">Transmembrane</keyword>
<evidence type="ECO:0000259" key="14">
    <source>
        <dbReference type="PROSITE" id="PS50026"/>
    </source>
</evidence>
<dbReference type="PROSITE" id="PS00010">
    <property type="entry name" value="ASX_HYDROXYL"/>
    <property type="match status" value="1"/>
</dbReference>
<keyword evidence="7" id="KW-1133">Transmembrane helix</keyword>
<evidence type="ECO:0000313" key="15">
    <source>
        <dbReference type="EMBL" id="CAI8053481.1"/>
    </source>
</evidence>
<keyword evidence="16" id="KW-1185">Reference proteome</keyword>
<reference evidence="15" key="1">
    <citation type="submission" date="2023-03" db="EMBL/GenBank/DDBJ databases">
        <authorList>
            <person name="Steffen K."/>
            <person name="Cardenas P."/>
        </authorList>
    </citation>
    <scope>NUCLEOTIDE SEQUENCE</scope>
</reference>
<dbReference type="InterPro" id="IPR049883">
    <property type="entry name" value="NOTCH1_EGF-like"/>
</dbReference>
<dbReference type="Pfam" id="PF00431">
    <property type="entry name" value="CUB"/>
    <property type="match status" value="1"/>
</dbReference>
<dbReference type="InterPro" id="IPR018097">
    <property type="entry name" value="EGF_Ca-bd_CS"/>
</dbReference>
<dbReference type="FunFam" id="2.10.25.10:FF:000009">
    <property type="entry name" value="Low-density lipoprotein receptor isoform 1"/>
    <property type="match status" value="1"/>
</dbReference>
<evidence type="ECO:0000256" key="6">
    <source>
        <dbReference type="ARBA" id="ARBA00022737"/>
    </source>
</evidence>
<dbReference type="InterPro" id="IPR000742">
    <property type="entry name" value="EGF"/>
</dbReference>
<evidence type="ECO:0000256" key="5">
    <source>
        <dbReference type="ARBA" id="ARBA00022729"/>
    </source>
</evidence>
<dbReference type="SMART" id="SM00042">
    <property type="entry name" value="CUB"/>
    <property type="match status" value="1"/>
</dbReference>
<dbReference type="Proteomes" id="UP001174909">
    <property type="component" value="Unassembled WGS sequence"/>
</dbReference>
<dbReference type="PROSITE" id="PS01180">
    <property type="entry name" value="CUB"/>
    <property type="match status" value="1"/>
</dbReference>
<keyword evidence="2 12" id="KW-0245">EGF-like domain</keyword>
<dbReference type="PROSITE" id="PS50026">
    <property type="entry name" value="EGF_3"/>
    <property type="match status" value="1"/>
</dbReference>
<comment type="caution">
    <text evidence="15">The sequence shown here is derived from an EMBL/GenBank/DDBJ whole genome shotgun (WGS) entry which is preliminary data.</text>
</comment>
<keyword evidence="3" id="KW-0254">Endocytosis</keyword>
<dbReference type="GO" id="GO:0006897">
    <property type="term" value="P:endocytosis"/>
    <property type="evidence" value="ECO:0007669"/>
    <property type="project" value="UniProtKB-KW"/>
</dbReference>
<dbReference type="SMART" id="SM00181">
    <property type="entry name" value="EGF"/>
    <property type="match status" value="2"/>
</dbReference>
<evidence type="ECO:0000256" key="3">
    <source>
        <dbReference type="ARBA" id="ARBA00022583"/>
    </source>
</evidence>
<dbReference type="AlphaFoldDB" id="A0AA35TUV2"/>
<evidence type="ECO:0000256" key="2">
    <source>
        <dbReference type="ARBA" id="ARBA00022536"/>
    </source>
</evidence>
<dbReference type="PROSITE" id="PS01187">
    <property type="entry name" value="EGF_CA"/>
    <property type="match status" value="1"/>
</dbReference>
<evidence type="ECO:0000256" key="4">
    <source>
        <dbReference type="ARBA" id="ARBA00022692"/>
    </source>
</evidence>
<proteinExistence type="predicted"/>
<evidence type="ECO:0000256" key="1">
    <source>
        <dbReference type="ARBA" id="ARBA00004479"/>
    </source>
</evidence>
<evidence type="ECO:0000256" key="9">
    <source>
        <dbReference type="ARBA" id="ARBA00023157"/>
    </source>
</evidence>
<dbReference type="EMBL" id="CASHTH010004097">
    <property type="protein sequence ID" value="CAI8053481.1"/>
    <property type="molecule type" value="Genomic_DNA"/>
</dbReference>
<evidence type="ECO:0000259" key="13">
    <source>
        <dbReference type="PROSITE" id="PS01180"/>
    </source>
</evidence>
<dbReference type="CDD" id="cd00041">
    <property type="entry name" value="CUB"/>
    <property type="match status" value="1"/>
</dbReference>
<dbReference type="PANTHER" id="PTHR24034:SF209">
    <property type="entry name" value="EGF-LIKE DOMAIN-CONTAINING PROTEIN"/>
    <property type="match status" value="1"/>
</dbReference>
<organism evidence="15 16">
    <name type="scientific">Geodia barretti</name>
    <name type="common">Barrett's horny sponge</name>
    <dbReference type="NCBI Taxonomy" id="519541"/>
    <lineage>
        <taxon>Eukaryota</taxon>
        <taxon>Metazoa</taxon>
        <taxon>Porifera</taxon>
        <taxon>Demospongiae</taxon>
        <taxon>Heteroscleromorpha</taxon>
        <taxon>Tetractinellida</taxon>
        <taxon>Astrophorina</taxon>
        <taxon>Geodiidae</taxon>
        <taxon>Geodia</taxon>
    </lineage>
</organism>
<feature type="domain" description="CUB" evidence="13">
    <location>
        <begin position="85"/>
        <end position="194"/>
    </location>
</feature>
<dbReference type="GO" id="GO:0016020">
    <property type="term" value="C:membrane"/>
    <property type="evidence" value="ECO:0007669"/>
    <property type="project" value="UniProtKB-SubCell"/>
</dbReference>
<dbReference type="GO" id="GO:0005509">
    <property type="term" value="F:calcium ion binding"/>
    <property type="evidence" value="ECO:0007669"/>
    <property type="project" value="InterPro"/>
</dbReference>
<dbReference type="Gene3D" id="2.60.120.290">
    <property type="entry name" value="Spermadhesin, CUB domain"/>
    <property type="match status" value="1"/>
</dbReference>
<keyword evidence="8" id="KW-0472">Membrane</keyword>